<sequence length="77" mass="7873">MAPFDPLIIISILLAQAALTLSPSPPHLTPPSPASHPQITAVPSEQPNAYPNPPAQPTAAITPKSATLSAPPSQQHA</sequence>
<organism evidence="3 4">
    <name type="scientific">Lepraria finkii</name>
    <dbReference type="NCBI Taxonomy" id="1340010"/>
    <lineage>
        <taxon>Eukaryota</taxon>
        <taxon>Fungi</taxon>
        <taxon>Dikarya</taxon>
        <taxon>Ascomycota</taxon>
        <taxon>Pezizomycotina</taxon>
        <taxon>Lecanoromycetes</taxon>
        <taxon>OSLEUM clade</taxon>
        <taxon>Lecanoromycetidae</taxon>
        <taxon>Lecanorales</taxon>
        <taxon>Lecanorineae</taxon>
        <taxon>Stereocaulaceae</taxon>
        <taxon>Lepraria</taxon>
    </lineage>
</organism>
<feature type="region of interest" description="Disordered" evidence="1">
    <location>
        <begin position="21"/>
        <end position="77"/>
    </location>
</feature>
<comment type="caution">
    <text evidence="3">The sequence shown here is derived from an EMBL/GenBank/DDBJ whole genome shotgun (WGS) entry which is preliminary data.</text>
</comment>
<evidence type="ECO:0000256" key="2">
    <source>
        <dbReference type="SAM" id="SignalP"/>
    </source>
</evidence>
<evidence type="ECO:0000256" key="1">
    <source>
        <dbReference type="SAM" id="MobiDB-lite"/>
    </source>
</evidence>
<keyword evidence="4" id="KW-1185">Reference proteome</keyword>
<gene>
    <name evidence="3" type="ORF">ABVK25_010357</name>
</gene>
<feature type="compositionally biased region" description="Polar residues" evidence="1">
    <location>
        <begin position="64"/>
        <end position="77"/>
    </location>
</feature>
<protein>
    <submittedName>
        <fullName evidence="3">Uncharacterized protein</fullName>
    </submittedName>
</protein>
<feature type="compositionally biased region" description="Pro residues" evidence="1">
    <location>
        <begin position="23"/>
        <end position="34"/>
    </location>
</feature>
<proteinExistence type="predicted"/>
<evidence type="ECO:0000313" key="3">
    <source>
        <dbReference type="EMBL" id="KAL2049347.1"/>
    </source>
</evidence>
<reference evidence="3 4" key="1">
    <citation type="submission" date="2024-09" db="EMBL/GenBank/DDBJ databases">
        <title>Rethinking Asexuality: The Enigmatic Case of Functional Sexual Genes in Lepraria (Stereocaulaceae).</title>
        <authorList>
            <person name="Doellman M."/>
            <person name="Sun Y."/>
            <person name="Barcenas-Pena A."/>
            <person name="Lumbsch H.T."/>
            <person name="Grewe F."/>
        </authorList>
    </citation>
    <scope>NUCLEOTIDE SEQUENCE [LARGE SCALE GENOMIC DNA]</scope>
    <source>
        <strain evidence="3 4">Grewe 0041</strain>
    </source>
</reference>
<feature type="signal peptide" evidence="2">
    <location>
        <begin position="1"/>
        <end position="20"/>
    </location>
</feature>
<dbReference type="EMBL" id="JBHFEH010000065">
    <property type="protein sequence ID" value="KAL2049347.1"/>
    <property type="molecule type" value="Genomic_DNA"/>
</dbReference>
<evidence type="ECO:0000313" key="4">
    <source>
        <dbReference type="Proteomes" id="UP001590951"/>
    </source>
</evidence>
<dbReference type="Proteomes" id="UP001590951">
    <property type="component" value="Unassembled WGS sequence"/>
</dbReference>
<accession>A0ABR4AUH3</accession>
<name>A0ABR4AUH3_9LECA</name>
<feature type="chain" id="PRO_5045325655" evidence="2">
    <location>
        <begin position="21"/>
        <end position="77"/>
    </location>
</feature>
<keyword evidence="2" id="KW-0732">Signal</keyword>